<dbReference type="Proteomes" id="UP001417504">
    <property type="component" value="Unassembled WGS sequence"/>
</dbReference>
<dbReference type="EMBL" id="JBBNAE010000008">
    <property type="protein sequence ID" value="KAK9102807.1"/>
    <property type="molecule type" value="Genomic_DNA"/>
</dbReference>
<protein>
    <submittedName>
        <fullName evidence="1">Uncharacterized protein</fullName>
    </submittedName>
</protein>
<organism evidence="1 2">
    <name type="scientific">Stephania japonica</name>
    <dbReference type="NCBI Taxonomy" id="461633"/>
    <lineage>
        <taxon>Eukaryota</taxon>
        <taxon>Viridiplantae</taxon>
        <taxon>Streptophyta</taxon>
        <taxon>Embryophyta</taxon>
        <taxon>Tracheophyta</taxon>
        <taxon>Spermatophyta</taxon>
        <taxon>Magnoliopsida</taxon>
        <taxon>Ranunculales</taxon>
        <taxon>Menispermaceae</taxon>
        <taxon>Menispermoideae</taxon>
        <taxon>Cissampelideae</taxon>
        <taxon>Stephania</taxon>
    </lineage>
</organism>
<dbReference type="AlphaFoldDB" id="A0AAP0HYP4"/>
<evidence type="ECO:0000313" key="2">
    <source>
        <dbReference type="Proteomes" id="UP001417504"/>
    </source>
</evidence>
<evidence type="ECO:0000313" key="1">
    <source>
        <dbReference type="EMBL" id="KAK9102807.1"/>
    </source>
</evidence>
<accession>A0AAP0HYP4</accession>
<name>A0AAP0HYP4_9MAGN</name>
<sequence length="53" mass="6110">MLKIEALRILEMVRVSCDYGSVCIAAIQTQLRSWYGEVLQAACRENVKLHRED</sequence>
<reference evidence="1 2" key="1">
    <citation type="submission" date="2024-01" db="EMBL/GenBank/DDBJ databases">
        <title>Genome assemblies of Stephania.</title>
        <authorList>
            <person name="Yang L."/>
        </authorList>
    </citation>
    <scope>NUCLEOTIDE SEQUENCE [LARGE SCALE GENOMIC DNA]</scope>
    <source>
        <strain evidence="1">QJT</strain>
        <tissue evidence="1">Leaf</tissue>
    </source>
</reference>
<comment type="caution">
    <text evidence="1">The sequence shown here is derived from an EMBL/GenBank/DDBJ whole genome shotgun (WGS) entry which is preliminary data.</text>
</comment>
<proteinExistence type="predicted"/>
<keyword evidence="2" id="KW-1185">Reference proteome</keyword>
<gene>
    <name evidence="1" type="ORF">Sjap_020061</name>
</gene>